<protein>
    <submittedName>
        <fullName evidence="1">Uncharacterized protein</fullName>
    </submittedName>
</protein>
<comment type="caution">
    <text evidence="1">The sequence shown here is derived from an EMBL/GenBank/DDBJ whole genome shotgun (WGS) entry which is preliminary data.</text>
</comment>
<organism evidence="1 2">
    <name type="scientific">Choristoneura fumiferana</name>
    <name type="common">Spruce budworm moth</name>
    <name type="synonym">Archips fumiferana</name>
    <dbReference type="NCBI Taxonomy" id="7141"/>
    <lineage>
        <taxon>Eukaryota</taxon>
        <taxon>Metazoa</taxon>
        <taxon>Ecdysozoa</taxon>
        <taxon>Arthropoda</taxon>
        <taxon>Hexapoda</taxon>
        <taxon>Insecta</taxon>
        <taxon>Pterygota</taxon>
        <taxon>Neoptera</taxon>
        <taxon>Endopterygota</taxon>
        <taxon>Lepidoptera</taxon>
        <taxon>Glossata</taxon>
        <taxon>Ditrysia</taxon>
        <taxon>Tortricoidea</taxon>
        <taxon>Tortricidae</taxon>
        <taxon>Tortricinae</taxon>
        <taxon>Choristoneura</taxon>
    </lineage>
</organism>
<gene>
    <name evidence="1" type="ORF">MSG28_004352</name>
</gene>
<dbReference type="Proteomes" id="UP001064048">
    <property type="component" value="Chromosome 6"/>
</dbReference>
<name>A0ACC0KJ35_CHOFU</name>
<keyword evidence="2" id="KW-1185">Reference proteome</keyword>
<sequence>MGYNYEQMAVGVEKLLDGDGASASAASHPTKAPVTGDWRFIGEAYVQQWKKMILRHELKVHNRPKMPSGVLPSYMRQQEDVT</sequence>
<evidence type="ECO:0000313" key="2">
    <source>
        <dbReference type="Proteomes" id="UP001064048"/>
    </source>
</evidence>
<accession>A0ACC0KJ35</accession>
<evidence type="ECO:0000313" key="1">
    <source>
        <dbReference type="EMBL" id="KAI8436313.1"/>
    </source>
</evidence>
<dbReference type="EMBL" id="CM046106">
    <property type="protein sequence ID" value="KAI8436313.1"/>
    <property type="molecule type" value="Genomic_DNA"/>
</dbReference>
<proteinExistence type="predicted"/>
<reference evidence="1 2" key="1">
    <citation type="journal article" date="2022" name="Genome Biol. Evol.">
        <title>The Spruce Budworm Genome: Reconstructing the Evolutionary History of Antifreeze Proteins.</title>
        <authorList>
            <person name="Beliveau C."/>
            <person name="Gagne P."/>
            <person name="Picq S."/>
            <person name="Vernygora O."/>
            <person name="Keeling C.I."/>
            <person name="Pinkney K."/>
            <person name="Doucet D."/>
            <person name="Wen F."/>
            <person name="Johnston J.S."/>
            <person name="Maaroufi H."/>
            <person name="Boyle B."/>
            <person name="Laroche J."/>
            <person name="Dewar K."/>
            <person name="Juretic N."/>
            <person name="Blackburn G."/>
            <person name="Nisole A."/>
            <person name="Brunet B."/>
            <person name="Brandao M."/>
            <person name="Lumley L."/>
            <person name="Duan J."/>
            <person name="Quan G."/>
            <person name="Lucarotti C.J."/>
            <person name="Roe A.D."/>
            <person name="Sperling F.A.H."/>
            <person name="Levesque R.C."/>
            <person name="Cusson M."/>
        </authorList>
    </citation>
    <scope>NUCLEOTIDE SEQUENCE [LARGE SCALE GENOMIC DNA]</scope>
    <source>
        <strain evidence="1">Glfc:IPQL:Cfum</strain>
    </source>
</reference>